<dbReference type="PROSITE" id="PS50043">
    <property type="entry name" value="HTH_LUXR_2"/>
    <property type="match status" value="1"/>
</dbReference>
<dbReference type="GO" id="GO:0003677">
    <property type="term" value="F:DNA binding"/>
    <property type="evidence" value="ECO:0007669"/>
    <property type="project" value="UniProtKB-KW"/>
</dbReference>
<dbReference type="SMART" id="SM00421">
    <property type="entry name" value="HTH_LUXR"/>
    <property type="match status" value="1"/>
</dbReference>
<dbReference type="Gene3D" id="3.40.50.2300">
    <property type="match status" value="1"/>
</dbReference>
<proteinExistence type="predicted"/>
<dbReference type="EMBL" id="FOCM01000004">
    <property type="protein sequence ID" value="SEN43650.1"/>
    <property type="molecule type" value="Genomic_DNA"/>
</dbReference>
<dbReference type="Gene3D" id="1.10.10.10">
    <property type="entry name" value="Winged helix-like DNA-binding domain superfamily/Winged helix DNA-binding domain"/>
    <property type="match status" value="1"/>
</dbReference>
<keyword evidence="3" id="KW-0804">Transcription</keyword>
<feature type="domain" description="HTH luxR-type" evidence="4">
    <location>
        <begin position="143"/>
        <end position="208"/>
    </location>
</feature>
<evidence type="ECO:0000256" key="2">
    <source>
        <dbReference type="ARBA" id="ARBA00023125"/>
    </source>
</evidence>
<dbReference type="PRINTS" id="PR00038">
    <property type="entry name" value="HTHLUXR"/>
</dbReference>
<dbReference type="InterPro" id="IPR011006">
    <property type="entry name" value="CheY-like_superfamily"/>
</dbReference>
<keyword evidence="2 5" id="KW-0238">DNA-binding</keyword>
<dbReference type="AlphaFoldDB" id="A0A1H8GIM2"/>
<dbReference type="OrthoDB" id="9814495at2"/>
<keyword evidence="1" id="KW-0805">Transcription regulation</keyword>
<evidence type="ECO:0000313" key="5">
    <source>
        <dbReference type="EMBL" id="SEN43650.1"/>
    </source>
</evidence>
<name>A0A1H8GIM2_9RHOB</name>
<sequence>MVSNSPIRLGVADRSPIFASAVIDLATRAFEADGLDGEAIDAEDLDRLRAPSWDVLLIDPLFTPTLMTLVPQMLSARPGMALIAVASLPTRELVDVCLDAGFRSVVSKSVSGSALMRVIRVAMAGGSFVERSVGRAATAPQAGPTEGKIPTAREEDILKLWARGYSNSDIAGRIGLSPKTVDTHRARGMAKLGLADRPALIRMASARGWLN</sequence>
<dbReference type="InterPro" id="IPR036388">
    <property type="entry name" value="WH-like_DNA-bd_sf"/>
</dbReference>
<reference evidence="6" key="1">
    <citation type="submission" date="2016-10" db="EMBL/GenBank/DDBJ databases">
        <authorList>
            <person name="Varghese N."/>
            <person name="Submissions S."/>
        </authorList>
    </citation>
    <scope>NUCLEOTIDE SEQUENCE [LARGE SCALE GENOMIC DNA]</scope>
    <source>
        <strain evidence="6">DSM 26893</strain>
    </source>
</reference>
<keyword evidence="6" id="KW-1185">Reference proteome</keyword>
<gene>
    <name evidence="5" type="ORF">SAMN04488011_10488</name>
</gene>
<evidence type="ECO:0000259" key="4">
    <source>
        <dbReference type="PROSITE" id="PS50043"/>
    </source>
</evidence>
<accession>A0A1H8GIM2</accession>
<dbReference type="SUPFAM" id="SSF46894">
    <property type="entry name" value="C-terminal effector domain of the bipartite response regulators"/>
    <property type="match status" value="1"/>
</dbReference>
<evidence type="ECO:0000256" key="1">
    <source>
        <dbReference type="ARBA" id="ARBA00023015"/>
    </source>
</evidence>
<evidence type="ECO:0000256" key="3">
    <source>
        <dbReference type="ARBA" id="ARBA00023163"/>
    </source>
</evidence>
<dbReference type="Proteomes" id="UP000199372">
    <property type="component" value="Unassembled WGS sequence"/>
</dbReference>
<protein>
    <submittedName>
        <fullName evidence="5">DNA-binding response regulator, NarL/FixJ family, contains REC and HTH domains</fullName>
    </submittedName>
</protein>
<dbReference type="PANTHER" id="PTHR44688">
    <property type="entry name" value="DNA-BINDING TRANSCRIPTIONAL ACTIVATOR DEVR_DOSR"/>
    <property type="match status" value="1"/>
</dbReference>
<dbReference type="InterPro" id="IPR000792">
    <property type="entry name" value="Tscrpt_reg_LuxR_C"/>
</dbReference>
<dbReference type="GO" id="GO:0006355">
    <property type="term" value="P:regulation of DNA-templated transcription"/>
    <property type="evidence" value="ECO:0007669"/>
    <property type="project" value="InterPro"/>
</dbReference>
<evidence type="ECO:0000313" key="6">
    <source>
        <dbReference type="Proteomes" id="UP000199372"/>
    </source>
</evidence>
<dbReference type="CDD" id="cd06170">
    <property type="entry name" value="LuxR_C_like"/>
    <property type="match status" value="1"/>
</dbReference>
<dbReference type="Pfam" id="PF00196">
    <property type="entry name" value="GerE"/>
    <property type="match status" value="1"/>
</dbReference>
<dbReference type="InterPro" id="IPR016032">
    <property type="entry name" value="Sig_transdc_resp-reg_C-effctor"/>
</dbReference>
<dbReference type="PANTHER" id="PTHR44688:SF16">
    <property type="entry name" value="DNA-BINDING TRANSCRIPTIONAL ACTIVATOR DEVR_DOSR"/>
    <property type="match status" value="1"/>
</dbReference>
<dbReference type="RefSeq" id="WP_091845337.1">
    <property type="nucleotide sequence ID" value="NZ_FOCM01000004.1"/>
</dbReference>
<dbReference type="SUPFAM" id="SSF52172">
    <property type="entry name" value="CheY-like"/>
    <property type="match status" value="1"/>
</dbReference>
<organism evidence="5 6">
    <name type="scientific">Palleronia pelagia</name>
    <dbReference type="NCBI Taxonomy" id="387096"/>
    <lineage>
        <taxon>Bacteria</taxon>
        <taxon>Pseudomonadati</taxon>
        <taxon>Pseudomonadota</taxon>
        <taxon>Alphaproteobacteria</taxon>
        <taxon>Rhodobacterales</taxon>
        <taxon>Roseobacteraceae</taxon>
        <taxon>Palleronia</taxon>
    </lineage>
</organism>